<dbReference type="RefSeq" id="WP_323698954.1">
    <property type="nucleotide sequence ID" value="NZ_JAYGIL010000038.1"/>
</dbReference>
<dbReference type="InterPro" id="IPR025665">
    <property type="entry name" value="Beta-barrel_OMP_2"/>
</dbReference>
<dbReference type="Pfam" id="PF13568">
    <property type="entry name" value="OMP_b-brl_2"/>
    <property type="match status" value="1"/>
</dbReference>
<name>A0ABU5SB04_9BACT</name>
<sequence length="250" mass="28966">MLTTHFRNKYYLHRQKVILSCLFFGICSVGTSIDANAQNYDYKRIYDEYYDDKPVHFGFLFGFGSSRFNVYHSSSFQAPGDTAITIVSPGNFSFQVGGLVNLKLNDRFDLKSGINIALYGRQLNYRFTNSPDFPPELRESTWLEIPILLKYKSMRRGNSRMYVDAGVKIGLETNVRKNANNTRKLDTRTSDLSLEYGIGFEQFFKYFKFTPELRFSHGLTNLFIAPSVNNYARDIQRLNAHSVTLYLMFE</sequence>
<protein>
    <submittedName>
        <fullName evidence="3">Porin family protein</fullName>
    </submittedName>
</protein>
<dbReference type="EMBL" id="JAYGIL010000038">
    <property type="protein sequence ID" value="MEA5405551.1"/>
    <property type="molecule type" value="Genomic_DNA"/>
</dbReference>
<dbReference type="Proteomes" id="UP001303899">
    <property type="component" value="Unassembled WGS sequence"/>
</dbReference>
<feature type="signal peptide" evidence="1">
    <location>
        <begin position="1"/>
        <end position="37"/>
    </location>
</feature>
<feature type="domain" description="Outer membrane protein beta-barrel" evidence="2">
    <location>
        <begin position="44"/>
        <end position="223"/>
    </location>
</feature>
<proteinExistence type="predicted"/>
<organism evidence="3 4">
    <name type="scientific">Arcicella gelida</name>
    <dbReference type="NCBI Taxonomy" id="2984195"/>
    <lineage>
        <taxon>Bacteria</taxon>
        <taxon>Pseudomonadati</taxon>
        <taxon>Bacteroidota</taxon>
        <taxon>Cytophagia</taxon>
        <taxon>Cytophagales</taxon>
        <taxon>Flectobacillaceae</taxon>
        <taxon>Arcicella</taxon>
    </lineage>
</organism>
<keyword evidence="1" id="KW-0732">Signal</keyword>
<reference evidence="3 4" key="1">
    <citation type="submission" date="2023-12" db="EMBL/GenBank/DDBJ databases">
        <title>Novel species of the genus Arcicella isolated from rivers.</title>
        <authorList>
            <person name="Lu H."/>
        </authorList>
    </citation>
    <scope>NUCLEOTIDE SEQUENCE [LARGE SCALE GENOMIC DNA]</scope>
    <source>
        <strain evidence="3 4">DC2W</strain>
    </source>
</reference>
<evidence type="ECO:0000256" key="1">
    <source>
        <dbReference type="SAM" id="SignalP"/>
    </source>
</evidence>
<gene>
    <name evidence="3" type="ORF">VB776_21605</name>
</gene>
<evidence type="ECO:0000259" key="2">
    <source>
        <dbReference type="Pfam" id="PF13568"/>
    </source>
</evidence>
<keyword evidence="4" id="KW-1185">Reference proteome</keyword>
<evidence type="ECO:0000313" key="3">
    <source>
        <dbReference type="EMBL" id="MEA5405551.1"/>
    </source>
</evidence>
<evidence type="ECO:0000313" key="4">
    <source>
        <dbReference type="Proteomes" id="UP001303899"/>
    </source>
</evidence>
<comment type="caution">
    <text evidence="3">The sequence shown here is derived from an EMBL/GenBank/DDBJ whole genome shotgun (WGS) entry which is preliminary data.</text>
</comment>
<accession>A0ABU5SB04</accession>
<feature type="chain" id="PRO_5046826548" evidence="1">
    <location>
        <begin position="38"/>
        <end position="250"/>
    </location>
</feature>